<evidence type="ECO:0000313" key="8">
    <source>
        <dbReference type="EMBL" id="KAK2153020.1"/>
    </source>
</evidence>
<dbReference type="AlphaFoldDB" id="A0AAD9JIG9"/>
<comment type="similarity">
    <text evidence="2">Belongs to the Mediator complex subunit 23 family.</text>
</comment>
<organism evidence="8 9">
    <name type="scientific">Paralvinella palmiformis</name>
    <dbReference type="NCBI Taxonomy" id="53620"/>
    <lineage>
        <taxon>Eukaryota</taxon>
        <taxon>Metazoa</taxon>
        <taxon>Spiralia</taxon>
        <taxon>Lophotrochozoa</taxon>
        <taxon>Annelida</taxon>
        <taxon>Polychaeta</taxon>
        <taxon>Sedentaria</taxon>
        <taxon>Canalipalpata</taxon>
        <taxon>Terebellida</taxon>
        <taxon>Terebelliformia</taxon>
        <taxon>Alvinellidae</taxon>
        <taxon>Paralvinella</taxon>
    </lineage>
</organism>
<dbReference type="GO" id="GO:0006357">
    <property type="term" value="P:regulation of transcription by RNA polymerase II"/>
    <property type="evidence" value="ECO:0007669"/>
    <property type="project" value="TreeGrafter"/>
</dbReference>
<proteinExistence type="inferred from homology"/>
<dbReference type="InterPro" id="IPR021629">
    <property type="entry name" value="Mediator_Med23"/>
</dbReference>
<dbReference type="GO" id="GO:0005667">
    <property type="term" value="C:transcription regulator complex"/>
    <property type="evidence" value="ECO:0007669"/>
    <property type="project" value="TreeGrafter"/>
</dbReference>
<reference evidence="8" key="1">
    <citation type="journal article" date="2023" name="Mol. Biol. Evol.">
        <title>Third-Generation Sequencing Reveals the Adaptive Role of the Epigenome in Three Deep-Sea Polychaetes.</title>
        <authorList>
            <person name="Perez M."/>
            <person name="Aroh O."/>
            <person name="Sun Y."/>
            <person name="Lan Y."/>
            <person name="Juniper S.K."/>
            <person name="Young C.R."/>
            <person name="Angers B."/>
            <person name="Qian P.Y."/>
        </authorList>
    </citation>
    <scope>NUCLEOTIDE SEQUENCE</scope>
    <source>
        <strain evidence="8">P08H-3</strain>
    </source>
</reference>
<comment type="subcellular location">
    <subcellularLocation>
        <location evidence="1">Nucleus</location>
    </subcellularLocation>
</comment>
<keyword evidence="4" id="KW-0805">Transcription regulation</keyword>
<gene>
    <name evidence="8" type="ORF">LSH36_310g00055</name>
</gene>
<dbReference type="Pfam" id="PF11573">
    <property type="entry name" value="Med23"/>
    <property type="match status" value="1"/>
</dbReference>
<evidence type="ECO:0000256" key="5">
    <source>
        <dbReference type="ARBA" id="ARBA00023163"/>
    </source>
</evidence>
<dbReference type="GO" id="GO:0016592">
    <property type="term" value="C:mediator complex"/>
    <property type="evidence" value="ECO:0007669"/>
    <property type="project" value="TreeGrafter"/>
</dbReference>
<dbReference type="Proteomes" id="UP001208570">
    <property type="component" value="Unassembled WGS sequence"/>
</dbReference>
<evidence type="ECO:0000256" key="2">
    <source>
        <dbReference type="ARBA" id="ARBA00010222"/>
    </source>
</evidence>
<evidence type="ECO:0000256" key="7">
    <source>
        <dbReference type="ARBA" id="ARBA00031961"/>
    </source>
</evidence>
<dbReference type="EMBL" id="JAODUP010000310">
    <property type="protein sequence ID" value="KAK2153020.1"/>
    <property type="molecule type" value="Genomic_DNA"/>
</dbReference>
<keyword evidence="6" id="KW-0539">Nucleus</keyword>
<name>A0AAD9JIG9_9ANNE</name>
<evidence type="ECO:0000256" key="1">
    <source>
        <dbReference type="ARBA" id="ARBA00004123"/>
    </source>
</evidence>
<evidence type="ECO:0000256" key="3">
    <source>
        <dbReference type="ARBA" id="ARBA00019696"/>
    </source>
</evidence>
<sequence>MALLTVEESVKNVVSQLLRAETIEEAFCGFIAQTPESDALRKDSCLDIVKSFWRSLPQESQDAALKQYVSHVYDQPNACRGRLLLDMLEALVDSSSLSARAVCDALLNCDQLTYENSEKWCQTFKLVRRIIGGVDYKVCKNLFAILLV</sequence>
<evidence type="ECO:0000256" key="6">
    <source>
        <dbReference type="ARBA" id="ARBA00023242"/>
    </source>
</evidence>
<evidence type="ECO:0000256" key="4">
    <source>
        <dbReference type="ARBA" id="ARBA00023015"/>
    </source>
</evidence>
<dbReference type="PANTHER" id="PTHR12691:SF10">
    <property type="entry name" value="MEDIATOR OF RNA POLYMERASE II TRANSCRIPTION SUBUNIT 23"/>
    <property type="match status" value="1"/>
</dbReference>
<accession>A0AAD9JIG9</accession>
<evidence type="ECO:0000313" key="9">
    <source>
        <dbReference type="Proteomes" id="UP001208570"/>
    </source>
</evidence>
<dbReference type="PANTHER" id="PTHR12691">
    <property type="entry name" value="MEDIATOR OF RNA POLYMERASE II TRANSCRIPTION SUBUNIT 23"/>
    <property type="match status" value="1"/>
</dbReference>
<keyword evidence="9" id="KW-1185">Reference proteome</keyword>
<dbReference type="GO" id="GO:0010628">
    <property type="term" value="P:positive regulation of gene expression"/>
    <property type="evidence" value="ECO:0007669"/>
    <property type="project" value="TreeGrafter"/>
</dbReference>
<protein>
    <recommendedName>
        <fullName evidence="3">Mediator of RNA polymerase II transcription subunit 23</fullName>
    </recommendedName>
    <alternativeName>
        <fullName evidence="7">Mediator complex subunit 23</fullName>
    </alternativeName>
</protein>
<keyword evidence="5" id="KW-0804">Transcription</keyword>
<comment type="caution">
    <text evidence="8">The sequence shown here is derived from an EMBL/GenBank/DDBJ whole genome shotgun (WGS) entry which is preliminary data.</text>
</comment>